<feature type="coiled-coil region" evidence="4">
    <location>
        <begin position="419"/>
        <end position="472"/>
    </location>
</feature>
<evidence type="ECO:0000313" key="7">
    <source>
        <dbReference type="EnsemblMetazoa" id="SMAR000439-PA"/>
    </source>
</evidence>
<dbReference type="GO" id="GO:0036064">
    <property type="term" value="C:ciliary basal body"/>
    <property type="evidence" value="ECO:0007669"/>
    <property type="project" value="TreeGrafter"/>
</dbReference>
<dbReference type="AlphaFoldDB" id="T1IHW2"/>
<accession>T1IHW2</accession>
<reference evidence="8" key="1">
    <citation type="submission" date="2011-05" db="EMBL/GenBank/DDBJ databases">
        <authorList>
            <person name="Richards S.R."/>
            <person name="Qu J."/>
            <person name="Jiang H."/>
            <person name="Jhangiani S.N."/>
            <person name="Agravi P."/>
            <person name="Goodspeed R."/>
            <person name="Gross S."/>
            <person name="Mandapat C."/>
            <person name="Jackson L."/>
            <person name="Mathew T."/>
            <person name="Pu L."/>
            <person name="Thornton R."/>
            <person name="Saada N."/>
            <person name="Wilczek-Boney K.B."/>
            <person name="Lee S."/>
            <person name="Kovar C."/>
            <person name="Wu Y."/>
            <person name="Scherer S.E."/>
            <person name="Worley K.C."/>
            <person name="Muzny D.M."/>
            <person name="Gibbs R."/>
        </authorList>
    </citation>
    <scope>NUCLEOTIDE SEQUENCE</scope>
    <source>
        <strain evidence="8">Brora</strain>
    </source>
</reference>
<dbReference type="PhylomeDB" id="T1IHW2"/>
<comment type="subcellular location">
    <subcellularLocation>
        <location evidence="1">Cell projection</location>
        <location evidence="1">Cilium</location>
    </subcellularLocation>
</comment>
<dbReference type="HOGENOM" id="CLU_551331_0_0_1"/>
<sequence>MEDRDVPADTSKHVKKQVSASVNASQEMVGTLENVKSTTSVAKLEPGKNVKSTTSVAKLEPGKNVKSTTIEAKLEPGKILSAPSPSVSPVPTPSPAPSLSLSASRSQIASSTMSQVTVISEAETEAESKTTPGAQSMSSQQTGKSEVEPESTSELNRHHEGVMRTALDYPENAGDEIIWPDEKTYSEELLPEYFYEALDEDAVMSLQTREDLVIAYKAMIQDRNRLLIINQKLQSKAMDFLQKKKVATIKTSSKEPSARMQIDYEEKFSRYLYVWESLMATYTKDEEQLSNRFKVLSTAYESKLQENEKENETFIQFKRTHIKGAVNSQTGEKLTENEGLAGGHHMYDFEQLKIENQAYNEKIEERNEELSKLRRKIMNTLQVMGHIKEKIYFMANENETTKRILAELDADANKKREHLSKMKQVKDSLREDRGKLQQKSGLLGKSLMLRDMRLKQENVIQLKNELNNLKINHHGYTTGIERLNAQFKLANLTNY</sequence>
<reference evidence="7" key="2">
    <citation type="submission" date="2015-02" db="UniProtKB">
        <authorList>
            <consortium name="EnsemblMetazoa"/>
        </authorList>
    </citation>
    <scope>IDENTIFICATION</scope>
</reference>
<dbReference type="InterPro" id="IPR051885">
    <property type="entry name" value="CC_CF"/>
</dbReference>
<keyword evidence="8" id="KW-1185">Reference proteome</keyword>
<dbReference type="GO" id="GO:0060271">
    <property type="term" value="P:cilium assembly"/>
    <property type="evidence" value="ECO:0007669"/>
    <property type="project" value="TreeGrafter"/>
</dbReference>
<evidence type="ECO:0000256" key="3">
    <source>
        <dbReference type="ARBA" id="ARBA00023273"/>
    </source>
</evidence>
<feature type="region of interest" description="Disordered" evidence="5">
    <location>
        <begin position="61"/>
        <end position="162"/>
    </location>
</feature>
<dbReference type="PANTHER" id="PTHR15654:SF1">
    <property type="entry name" value="COILED-COIL DOMAIN-CONTAINING PROTEIN 96"/>
    <property type="match status" value="1"/>
</dbReference>
<evidence type="ECO:0000256" key="5">
    <source>
        <dbReference type="SAM" id="MobiDB-lite"/>
    </source>
</evidence>
<dbReference type="eggNOG" id="ENOG502QS75">
    <property type="taxonomic scope" value="Eukaryota"/>
</dbReference>
<dbReference type="STRING" id="126957.T1IHW2"/>
<dbReference type="InterPro" id="IPR025254">
    <property type="entry name" value="CCDC113/CCDC96_CC"/>
</dbReference>
<feature type="compositionally biased region" description="Polar residues" evidence="5">
    <location>
        <begin position="132"/>
        <end position="154"/>
    </location>
</feature>
<name>T1IHW2_STRMM</name>
<feature type="compositionally biased region" description="Low complexity" evidence="5">
    <location>
        <begin position="97"/>
        <end position="115"/>
    </location>
</feature>
<feature type="compositionally biased region" description="Pro residues" evidence="5">
    <location>
        <begin position="86"/>
        <end position="96"/>
    </location>
</feature>
<dbReference type="PANTHER" id="PTHR15654">
    <property type="entry name" value="COILED-COIL DOMAIN-CONTAINING PROTEIN 113-RELATED"/>
    <property type="match status" value="1"/>
</dbReference>
<feature type="coiled-coil region" evidence="4">
    <location>
        <begin position="349"/>
        <end position="383"/>
    </location>
</feature>
<evidence type="ECO:0000256" key="2">
    <source>
        <dbReference type="ARBA" id="ARBA00023054"/>
    </source>
</evidence>
<dbReference type="Pfam" id="PF13870">
    <property type="entry name" value="CCDC113_CCDC96_CC"/>
    <property type="match status" value="1"/>
</dbReference>
<proteinExistence type="predicted"/>
<feature type="region of interest" description="Disordered" evidence="5">
    <location>
        <begin position="1"/>
        <end position="25"/>
    </location>
</feature>
<dbReference type="EMBL" id="JH430028">
    <property type="status" value="NOT_ANNOTATED_CDS"/>
    <property type="molecule type" value="Genomic_DNA"/>
</dbReference>
<feature type="compositionally biased region" description="Basic and acidic residues" evidence="5">
    <location>
        <begin position="1"/>
        <end position="12"/>
    </location>
</feature>
<organism evidence="7 8">
    <name type="scientific">Strigamia maritima</name>
    <name type="common">European centipede</name>
    <name type="synonym">Geophilus maritimus</name>
    <dbReference type="NCBI Taxonomy" id="126957"/>
    <lineage>
        <taxon>Eukaryota</taxon>
        <taxon>Metazoa</taxon>
        <taxon>Ecdysozoa</taxon>
        <taxon>Arthropoda</taxon>
        <taxon>Myriapoda</taxon>
        <taxon>Chilopoda</taxon>
        <taxon>Pleurostigmophora</taxon>
        <taxon>Geophilomorpha</taxon>
        <taxon>Linotaeniidae</taxon>
        <taxon>Strigamia</taxon>
    </lineage>
</organism>
<keyword evidence="2 4" id="KW-0175">Coiled coil</keyword>
<evidence type="ECO:0000256" key="4">
    <source>
        <dbReference type="SAM" id="Coils"/>
    </source>
</evidence>
<evidence type="ECO:0000256" key="1">
    <source>
        <dbReference type="ARBA" id="ARBA00004138"/>
    </source>
</evidence>
<dbReference type="Proteomes" id="UP000014500">
    <property type="component" value="Unassembled WGS sequence"/>
</dbReference>
<protein>
    <recommendedName>
        <fullName evidence="6">CCDC113/CCDC96 coiled-coil domain-containing protein</fullName>
    </recommendedName>
</protein>
<evidence type="ECO:0000259" key="6">
    <source>
        <dbReference type="Pfam" id="PF13870"/>
    </source>
</evidence>
<dbReference type="EnsemblMetazoa" id="SMAR000439-RA">
    <property type="protein sequence ID" value="SMAR000439-PA"/>
    <property type="gene ID" value="SMAR000439"/>
</dbReference>
<evidence type="ECO:0000313" key="8">
    <source>
        <dbReference type="Proteomes" id="UP000014500"/>
    </source>
</evidence>
<dbReference type="GO" id="GO:0005930">
    <property type="term" value="C:axoneme"/>
    <property type="evidence" value="ECO:0007669"/>
    <property type="project" value="TreeGrafter"/>
</dbReference>
<feature type="domain" description="CCDC113/CCDC96 coiled-coil" evidence="6">
    <location>
        <begin position="329"/>
        <end position="474"/>
    </location>
</feature>
<keyword evidence="3" id="KW-0966">Cell projection</keyword>